<evidence type="ECO:0000313" key="1">
    <source>
        <dbReference type="EMBL" id="MFC5346297.1"/>
    </source>
</evidence>
<gene>
    <name evidence="1" type="ORF">ACFPIE_20465</name>
</gene>
<dbReference type="Proteomes" id="UP001596152">
    <property type="component" value="Unassembled WGS sequence"/>
</dbReference>
<comment type="caution">
    <text evidence="1">The sequence shown here is derived from an EMBL/GenBank/DDBJ whole genome shotgun (WGS) entry which is preliminary data.</text>
</comment>
<reference evidence="2" key="1">
    <citation type="journal article" date="2019" name="Int. J. Syst. Evol. Microbiol.">
        <title>The Global Catalogue of Microorganisms (GCM) 10K type strain sequencing project: providing services to taxonomists for standard genome sequencing and annotation.</title>
        <authorList>
            <consortium name="The Broad Institute Genomics Platform"/>
            <consortium name="The Broad Institute Genome Sequencing Center for Infectious Disease"/>
            <person name="Wu L."/>
            <person name="Ma J."/>
        </authorList>
    </citation>
    <scope>NUCLEOTIDE SEQUENCE [LARGE SCALE GENOMIC DNA]</scope>
    <source>
        <strain evidence="2">JCM 12125</strain>
    </source>
</reference>
<proteinExistence type="predicted"/>
<organism evidence="1 2">
    <name type="scientific">Brevundimonas staleyi</name>
    <dbReference type="NCBI Taxonomy" id="74326"/>
    <lineage>
        <taxon>Bacteria</taxon>
        <taxon>Pseudomonadati</taxon>
        <taxon>Pseudomonadota</taxon>
        <taxon>Alphaproteobacteria</taxon>
        <taxon>Caulobacterales</taxon>
        <taxon>Caulobacteraceae</taxon>
        <taxon>Brevundimonas</taxon>
    </lineage>
</organism>
<evidence type="ECO:0000313" key="2">
    <source>
        <dbReference type="Proteomes" id="UP001596152"/>
    </source>
</evidence>
<protein>
    <submittedName>
        <fullName evidence="1">Uncharacterized protein</fullName>
    </submittedName>
</protein>
<name>A0ABW0FXC2_9CAUL</name>
<dbReference type="EMBL" id="JBHSLF010000056">
    <property type="protein sequence ID" value="MFC5346297.1"/>
    <property type="molecule type" value="Genomic_DNA"/>
</dbReference>
<accession>A0ABW0FXC2</accession>
<dbReference type="RefSeq" id="WP_374036811.1">
    <property type="nucleotide sequence ID" value="NZ_CP169082.1"/>
</dbReference>
<keyword evidence="2" id="KW-1185">Reference proteome</keyword>
<sequence length="81" mass="8783">MIAKPEIFEGCEIGECGCPEETYIFNGIDLVVHYEPDGTADAFMDGGDWGECQTSIEGLTRFAARLAVFSWAASMTLGPDQ</sequence>